<dbReference type="AlphaFoldDB" id="A0A545TFE3"/>
<dbReference type="Pfam" id="PF00857">
    <property type="entry name" value="Isochorismatase"/>
    <property type="match status" value="1"/>
</dbReference>
<dbReference type="OrthoDB" id="9811489at2"/>
<sequence>MTKYTGGLIPGIETYLQGKTNRRFGLLIIDEQDSSNTLSQRTIDQQRIIAFAQEMKFKSVMIELNPAMTTAGRHPTNNDLAKMLPPDTPVFFKIGMNAFGIIDASGKSLGNNRGKSLLDTLLRSAGINELIVMGQMGEMCVNRTVVGGYDNHMNQGPRIDGAIDLGYQVWICPQIINSDKKSWLSWYDDFGVKCYTAVS</sequence>
<dbReference type="Gene3D" id="3.40.50.850">
    <property type="entry name" value="Isochorismatase-like"/>
    <property type="match status" value="1"/>
</dbReference>
<proteinExistence type="predicted"/>
<gene>
    <name evidence="2" type="ORF">FKG95_23565</name>
</gene>
<comment type="caution">
    <text evidence="2">The sequence shown here is derived from an EMBL/GenBank/DDBJ whole genome shotgun (WGS) entry which is preliminary data.</text>
</comment>
<dbReference type="RefSeq" id="WP_142898873.1">
    <property type="nucleotide sequence ID" value="NZ_ML660060.1"/>
</dbReference>
<evidence type="ECO:0000259" key="1">
    <source>
        <dbReference type="Pfam" id="PF00857"/>
    </source>
</evidence>
<dbReference type="Proteomes" id="UP000315252">
    <property type="component" value="Unassembled WGS sequence"/>
</dbReference>
<dbReference type="EMBL" id="VHSH01000009">
    <property type="protein sequence ID" value="TQV75886.1"/>
    <property type="molecule type" value="Genomic_DNA"/>
</dbReference>
<feature type="domain" description="Isochorismatase-like" evidence="1">
    <location>
        <begin position="57"/>
        <end position="151"/>
    </location>
</feature>
<keyword evidence="3" id="KW-1185">Reference proteome</keyword>
<accession>A0A545TFE3</accession>
<dbReference type="InterPro" id="IPR036380">
    <property type="entry name" value="Isochorismatase-like_sf"/>
</dbReference>
<dbReference type="SUPFAM" id="SSF52499">
    <property type="entry name" value="Isochorismatase-like hydrolases"/>
    <property type="match status" value="1"/>
</dbReference>
<evidence type="ECO:0000313" key="3">
    <source>
        <dbReference type="Proteomes" id="UP000315252"/>
    </source>
</evidence>
<protein>
    <submittedName>
        <fullName evidence="2">Isochorismatase family protein</fullName>
    </submittedName>
</protein>
<reference evidence="2 3" key="1">
    <citation type="submission" date="2019-06" db="EMBL/GenBank/DDBJ databases">
        <title>Whole genome sequence for Rhodospirillaceae sp. R148.</title>
        <authorList>
            <person name="Wang G."/>
        </authorList>
    </citation>
    <scope>NUCLEOTIDE SEQUENCE [LARGE SCALE GENOMIC DNA]</scope>
    <source>
        <strain evidence="2 3">R148</strain>
    </source>
</reference>
<name>A0A545TFE3_9PROT</name>
<organism evidence="2 3">
    <name type="scientific">Denitrobaculum tricleocarpae</name>
    <dbReference type="NCBI Taxonomy" id="2591009"/>
    <lineage>
        <taxon>Bacteria</taxon>
        <taxon>Pseudomonadati</taxon>
        <taxon>Pseudomonadota</taxon>
        <taxon>Alphaproteobacteria</taxon>
        <taxon>Rhodospirillales</taxon>
        <taxon>Rhodospirillaceae</taxon>
        <taxon>Denitrobaculum</taxon>
    </lineage>
</organism>
<evidence type="ECO:0000313" key="2">
    <source>
        <dbReference type="EMBL" id="TQV75886.1"/>
    </source>
</evidence>
<dbReference type="InterPro" id="IPR000868">
    <property type="entry name" value="Isochorismatase-like_dom"/>
</dbReference>